<comment type="caution">
    <text evidence="9">The sequence shown here is derived from an EMBL/GenBank/DDBJ whole genome shotgun (WGS) entry which is preliminary data.</text>
</comment>
<feature type="transmembrane region" description="Helical" evidence="7">
    <location>
        <begin position="42"/>
        <end position="63"/>
    </location>
</feature>
<keyword evidence="6 7" id="KW-0472">Membrane</keyword>
<accession>A0A917S7T1</accession>
<feature type="transmembrane region" description="Helical" evidence="7">
    <location>
        <begin position="376"/>
        <end position="396"/>
    </location>
</feature>
<feature type="transmembrane region" description="Helical" evidence="7">
    <location>
        <begin position="98"/>
        <end position="121"/>
    </location>
</feature>
<dbReference type="InterPro" id="IPR020846">
    <property type="entry name" value="MFS_dom"/>
</dbReference>
<evidence type="ECO:0000256" key="1">
    <source>
        <dbReference type="ARBA" id="ARBA00004651"/>
    </source>
</evidence>
<feature type="domain" description="Major facilitator superfamily (MFS) profile" evidence="8">
    <location>
        <begin position="8"/>
        <end position="399"/>
    </location>
</feature>
<evidence type="ECO:0000256" key="2">
    <source>
        <dbReference type="ARBA" id="ARBA00022448"/>
    </source>
</evidence>
<evidence type="ECO:0000313" key="9">
    <source>
        <dbReference type="EMBL" id="GGL61809.1"/>
    </source>
</evidence>
<feature type="transmembrane region" description="Helical" evidence="7">
    <location>
        <begin position="284"/>
        <end position="304"/>
    </location>
</feature>
<feature type="transmembrane region" description="Helical" evidence="7">
    <location>
        <begin position="310"/>
        <end position="334"/>
    </location>
</feature>
<organism evidence="9 10">
    <name type="scientific">Sporolactobacillus putidus</name>
    <dbReference type="NCBI Taxonomy" id="492735"/>
    <lineage>
        <taxon>Bacteria</taxon>
        <taxon>Bacillati</taxon>
        <taxon>Bacillota</taxon>
        <taxon>Bacilli</taxon>
        <taxon>Bacillales</taxon>
        <taxon>Sporolactobacillaceae</taxon>
        <taxon>Sporolactobacillus</taxon>
    </lineage>
</organism>
<dbReference type="AlphaFoldDB" id="A0A917S7T1"/>
<reference evidence="9" key="1">
    <citation type="journal article" date="2014" name="Int. J. Syst. Evol. Microbiol.">
        <title>Complete genome sequence of Corynebacterium casei LMG S-19264T (=DSM 44701T), isolated from a smear-ripened cheese.</title>
        <authorList>
            <consortium name="US DOE Joint Genome Institute (JGI-PGF)"/>
            <person name="Walter F."/>
            <person name="Albersmeier A."/>
            <person name="Kalinowski J."/>
            <person name="Ruckert C."/>
        </authorList>
    </citation>
    <scope>NUCLEOTIDE SEQUENCE</scope>
    <source>
        <strain evidence="9">JCM 15325</strain>
    </source>
</reference>
<keyword evidence="10" id="KW-1185">Reference proteome</keyword>
<evidence type="ECO:0000256" key="4">
    <source>
        <dbReference type="ARBA" id="ARBA00022692"/>
    </source>
</evidence>
<reference evidence="9" key="2">
    <citation type="submission" date="2020-09" db="EMBL/GenBank/DDBJ databases">
        <authorList>
            <person name="Sun Q."/>
            <person name="Ohkuma M."/>
        </authorList>
    </citation>
    <scope>NUCLEOTIDE SEQUENCE</scope>
    <source>
        <strain evidence="9">JCM 15325</strain>
    </source>
</reference>
<feature type="transmembrane region" description="Helical" evidence="7">
    <location>
        <begin position="133"/>
        <end position="156"/>
    </location>
</feature>
<dbReference type="InterPro" id="IPR050171">
    <property type="entry name" value="MFS_Transporters"/>
</dbReference>
<evidence type="ECO:0000256" key="6">
    <source>
        <dbReference type="ARBA" id="ARBA00023136"/>
    </source>
</evidence>
<keyword evidence="5 7" id="KW-1133">Transmembrane helix</keyword>
<dbReference type="GO" id="GO:0022857">
    <property type="term" value="F:transmembrane transporter activity"/>
    <property type="evidence" value="ECO:0007669"/>
    <property type="project" value="InterPro"/>
</dbReference>
<comment type="subcellular location">
    <subcellularLocation>
        <location evidence="1">Cell membrane</location>
        <topology evidence="1">Multi-pass membrane protein</topology>
    </subcellularLocation>
</comment>
<name>A0A917S7T1_9BACL</name>
<proteinExistence type="predicted"/>
<dbReference type="GO" id="GO:0005886">
    <property type="term" value="C:plasma membrane"/>
    <property type="evidence" value="ECO:0007669"/>
    <property type="project" value="UniProtKB-SubCell"/>
</dbReference>
<evidence type="ECO:0000256" key="3">
    <source>
        <dbReference type="ARBA" id="ARBA00022475"/>
    </source>
</evidence>
<dbReference type="InterPro" id="IPR036259">
    <property type="entry name" value="MFS_trans_sf"/>
</dbReference>
<gene>
    <name evidence="9" type="ORF">GCM10007968_27250</name>
</gene>
<dbReference type="Proteomes" id="UP000654670">
    <property type="component" value="Unassembled WGS sequence"/>
</dbReference>
<feature type="transmembrane region" description="Helical" evidence="7">
    <location>
        <begin position="215"/>
        <end position="240"/>
    </location>
</feature>
<dbReference type="PANTHER" id="PTHR23517">
    <property type="entry name" value="RESISTANCE PROTEIN MDTM, PUTATIVE-RELATED-RELATED"/>
    <property type="match status" value="1"/>
</dbReference>
<evidence type="ECO:0000256" key="7">
    <source>
        <dbReference type="SAM" id="Phobius"/>
    </source>
</evidence>
<sequence length="410" mass="44663">MIPHFKRIVWWILFGYTLSLFGTGMTEPYLVPYLYQLRGIPLSWTGMIIGISGLAGVIAVPVSGWLAELFDTKRIFLSMLLLGAVGRIFFAYAENLEIAFLASIVSGAGAAGSWNALSVILAESVPQSQRNSIFGAAFALQNLGSGLGAAVSGRLIDLSSLASFQHIFFLDAATFIIFALFCKKWTSDSQQEIIKKTSNGLSKTSKTKSLLRDKAMIGLSFSYLILAVIMSGLTTTLFPLWTTDQARQPVSLIGRAFLVNSLVIVLGQVFVLQMIRNRLRTRAIAIAVLFYLTGCLIMFGSGFLQRPAASIGLISSLGVTAIGETLLFSCLPALINDIAPYPLTTWYNSLINATWQAGSIIGPVLAGWILSHHQSILLFMVFILALGLLIPLLVMLEHFIPVTVNRVKQF</sequence>
<keyword evidence="4 7" id="KW-0812">Transmembrane</keyword>
<dbReference type="PANTHER" id="PTHR23517:SF2">
    <property type="entry name" value="MULTIDRUG RESISTANCE PROTEIN MDTH"/>
    <property type="match status" value="1"/>
</dbReference>
<keyword evidence="3" id="KW-1003">Cell membrane</keyword>
<evidence type="ECO:0000256" key="5">
    <source>
        <dbReference type="ARBA" id="ARBA00022989"/>
    </source>
</evidence>
<evidence type="ECO:0000313" key="10">
    <source>
        <dbReference type="Proteomes" id="UP000654670"/>
    </source>
</evidence>
<feature type="transmembrane region" description="Helical" evidence="7">
    <location>
        <begin position="346"/>
        <end position="370"/>
    </location>
</feature>
<dbReference type="PROSITE" id="PS50850">
    <property type="entry name" value="MFS"/>
    <property type="match status" value="1"/>
</dbReference>
<feature type="transmembrane region" description="Helical" evidence="7">
    <location>
        <begin position="162"/>
        <end position="182"/>
    </location>
</feature>
<keyword evidence="2" id="KW-0813">Transport</keyword>
<feature type="transmembrane region" description="Helical" evidence="7">
    <location>
        <begin position="75"/>
        <end position="92"/>
    </location>
</feature>
<feature type="transmembrane region" description="Helical" evidence="7">
    <location>
        <begin position="252"/>
        <end position="272"/>
    </location>
</feature>
<dbReference type="RefSeq" id="WP_188804294.1">
    <property type="nucleotide sequence ID" value="NZ_BMOK01000014.1"/>
</dbReference>
<dbReference type="Gene3D" id="1.20.1250.20">
    <property type="entry name" value="MFS general substrate transporter like domains"/>
    <property type="match status" value="1"/>
</dbReference>
<dbReference type="SUPFAM" id="SSF103473">
    <property type="entry name" value="MFS general substrate transporter"/>
    <property type="match status" value="1"/>
</dbReference>
<dbReference type="EMBL" id="BMOK01000014">
    <property type="protein sequence ID" value="GGL61809.1"/>
    <property type="molecule type" value="Genomic_DNA"/>
</dbReference>
<evidence type="ECO:0000259" key="8">
    <source>
        <dbReference type="PROSITE" id="PS50850"/>
    </source>
</evidence>
<protein>
    <submittedName>
        <fullName evidence="9">MFS transporter</fullName>
    </submittedName>
</protein>
<dbReference type="InterPro" id="IPR011701">
    <property type="entry name" value="MFS"/>
</dbReference>
<dbReference type="Pfam" id="PF07690">
    <property type="entry name" value="MFS_1"/>
    <property type="match status" value="1"/>
</dbReference>